<dbReference type="AlphaFoldDB" id="A0A5K7X9U1"/>
<keyword evidence="2" id="KW-1185">Reference proteome</keyword>
<dbReference type="KEGG" id="lpav:PLANPX_2920"/>
<evidence type="ECO:0000313" key="2">
    <source>
        <dbReference type="Proteomes" id="UP000326837"/>
    </source>
</evidence>
<dbReference type="SUPFAM" id="SSF51735">
    <property type="entry name" value="NAD(P)-binding Rossmann-fold domains"/>
    <property type="match status" value="1"/>
</dbReference>
<dbReference type="EMBL" id="AP021861">
    <property type="protein sequence ID" value="BBO33308.1"/>
    <property type="molecule type" value="Genomic_DNA"/>
</dbReference>
<dbReference type="Gene3D" id="3.40.50.720">
    <property type="entry name" value="NAD(P)-binding Rossmann-like Domain"/>
    <property type="match status" value="1"/>
</dbReference>
<accession>A0A5K7X9U1</accession>
<sequence>MPWTSFYLVFPLVIWAVTGYAVEPLRAGIVGCDTSHAIEFTKLINDPQATGPRAEVEVVTAFPGGSPDLPSSADRVEGYVKQLREMGVEIVDSIPALVEKCDVILLESVDGRPHLKQFEQLAVGKPVFIDKPAAANLADVIAIFRIAEQTKTPCFSSSALRYCTAVTKFADDPALGDATGCSVASPFEIEPRHIDLAWYGVHGIEAIYAIMKPGCEAVSRVDGSASTIVTGRWTDGRLAVWRGLKGGHDYAFTAFGSKGVAFDRGFSGYEPLVNEICTFFVTRKPPVPATETIEMFALMEAADESIRRDGAMVSTAEMIQRAEKSLAFKAAD</sequence>
<dbReference type="InterPro" id="IPR036291">
    <property type="entry name" value="NAD(P)-bd_dom_sf"/>
</dbReference>
<reference evidence="2" key="1">
    <citation type="submission" date="2019-10" db="EMBL/GenBank/DDBJ databases">
        <title>Lacipirellula parvula gen. nov., sp. nov., representing a lineage of planctomycetes widespread in freshwater anoxic habitats, and description of the family Lacipirellulaceae.</title>
        <authorList>
            <person name="Dedysh S.N."/>
            <person name="Kulichevskaya I.S."/>
            <person name="Beletsky A.V."/>
            <person name="Rakitin A.L."/>
            <person name="Mardanov A.V."/>
            <person name="Ivanova A.A."/>
            <person name="Saltykova V.X."/>
            <person name="Rijpstra W.I.C."/>
            <person name="Sinninghe Damste J.S."/>
            <person name="Ravin N.V."/>
        </authorList>
    </citation>
    <scope>NUCLEOTIDE SEQUENCE [LARGE SCALE GENOMIC DNA]</scope>
    <source>
        <strain evidence="2">PX69</strain>
    </source>
</reference>
<gene>
    <name evidence="1" type="ORF">PLANPX_2920</name>
</gene>
<dbReference type="RefSeq" id="WP_194175125.1">
    <property type="nucleotide sequence ID" value="NZ_AP021861.1"/>
</dbReference>
<evidence type="ECO:0008006" key="3">
    <source>
        <dbReference type="Google" id="ProtNLM"/>
    </source>
</evidence>
<evidence type="ECO:0000313" key="1">
    <source>
        <dbReference type="EMBL" id="BBO33308.1"/>
    </source>
</evidence>
<dbReference type="Proteomes" id="UP000326837">
    <property type="component" value="Chromosome"/>
</dbReference>
<protein>
    <recommendedName>
        <fullName evidence="3">Gfo/Idh/MocA-like oxidoreductase N-terminal domain-containing protein</fullName>
    </recommendedName>
</protein>
<name>A0A5K7X9U1_9BACT</name>
<organism evidence="1 2">
    <name type="scientific">Lacipirellula parvula</name>
    <dbReference type="NCBI Taxonomy" id="2650471"/>
    <lineage>
        <taxon>Bacteria</taxon>
        <taxon>Pseudomonadati</taxon>
        <taxon>Planctomycetota</taxon>
        <taxon>Planctomycetia</taxon>
        <taxon>Pirellulales</taxon>
        <taxon>Lacipirellulaceae</taxon>
        <taxon>Lacipirellula</taxon>
    </lineage>
</organism>
<proteinExistence type="predicted"/>